<proteinExistence type="predicted"/>
<keyword evidence="2" id="KW-1185">Reference proteome</keyword>
<sequence>MHCRSTGVGSQPFISKDIAVITDRWTEASNQRATALHCCQYPILIKSLGQVSHELEACPGFKCNFNDRHIAD</sequence>
<dbReference type="EMBL" id="JAFDVH010000021">
    <property type="protein sequence ID" value="KAG7458277.1"/>
    <property type="molecule type" value="Genomic_DNA"/>
</dbReference>
<comment type="caution">
    <text evidence="1">The sequence shown here is derived from an EMBL/GenBank/DDBJ whole genome shotgun (WGS) entry which is preliminary data.</text>
</comment>
<dbReference type="Proteomes" id="UP001046870">
    <property type="component" value="Chromosome 21"/>
</dbReference>
<gene>
    <name evidence="1" type="ORF">MATL_G00236450</name>
</gene>
<organism evidence="1 2">
    <name type="scientific">Megalops atlanticus</name>
    <name type="common">Tarpon</name>
    <name type="synonym">Clupea gigantea</name>
    <dbReference type="NCBI Taxonomy" id="7932"/>
    <lineage>
        <taxon>Eukaryota</taxon>
        <taxon>Metazoa</taxon>
        <taxon>Chordata</taxon>
        <taxon>Craniata</taxon>
        <taxon>Vertebrata</taxon>
        <taxon>Euteleostomi</taxon>
        <taxon>Actinopterygii</taxon>
        <taxon>Neopterygii</taxon>
        <taxon>Teleostei</taxon>
        <taxon>Elopiformes</taxon>
        <taxon>Megalopidae</taxon>
        <taxon>Megalops</taxon>
    </lineage>
</organism>
<reference evidence="1" key="1">
    <citation type="submission" date="2021-01" db="EMBL/GenBank/DDBJ databases">
        <authorList>
            <person name="Zahm M."/>
            <person name="Roques C."/>
            <person name="Cabau C."/>
            <person name="Klopp C."/>
            <person name="Donnadieu C."/>
            <person name="Jouanno E."/>
            <person name="Lampietro C."/>
            <person name="Louis A."/>
            <person name="Herpin A."/>
            <person name="Echchiki A."/>
            <person name="Berthelot C."/>
            <person name="Parey E."/>
            <person name="Roest-Crollius H."/>
            <person name="Braasch I."/>
            <person name="Postlethwait J."/>
            <person name="Bobe J."/>
            <person name="Montfort J."/>
            <person name="Bouchez O."/>
            <person name="Begum T."/>
            <person name="Mejri S."/>
            <person name="Adams A."/>
            <person name="Chen W.-J."/>
            <person name="Guiguen Y."/>
        </authorList>
    </citation>
    <scope>NUCLEOTIDE SEQUENCE</scope>
    <source>
        <strain evidence="1">YG-15Mar2019-1</strain>
        <tissue evidence="1">Brain</tissue>
    </source>
</reference>
<evidence type="ECO:0000313" key="1">
    <source>
        <dbReference type="EMBL" id="KAG7458277.1"/>
    </source>
</evidence>
<accession>A0A9D3PH25</accession>
<name>A0A9D3PH25_MEGAT</name>
<evidence type="ECO:0000313" key="2">
    <source>
        <dbReference type="Proteomes" id="UP001046870"/>
    </source>
</evidence>
<protein>
    <submittedName>
        <fullName evidence="1">Uncharacterized protein</fullName>
    </submittedName>
</protein>
<dbReference type="AlphaFoldDB" id="A0A9D3PH25"/>